<dbReference type="PANTHER" id="PTHR11527">
    <property type="entry name" value="HEAT-SHOCK PROTEIN 20 FAMILY MEMBER"/>
    <property type="match status" value="1"/>
</dbReference>
<name>A0A5K0ZIW0_9MAGN</name>
<dbReference type="InterPro" id="IPR008978">
    <property type="entry name" value="HSP20-like_chaperone"/>
</dbReference>
<sequence>MEKRREKKNVKEEQIDTQIDWKETSEAHVFKAVKKEEVKVEIEGGCVLQISGEGSKEVEEKKDRWHQVESKEVEEKKDRWHQVERSQGKFLNRFPLPENAKVDQVRAEMEKKRRRKVHDLFGFARKGHV</sequence>
<keyword evidence="1" id="KW-0346">Stress response</keyword>
<dbReference type="SMR" id="A0A5K0ZIW0"/>
<evidence type="ECO:0000256" key="1">
    <source>
        <dbReference type="ARBA" id="ARBA00023016"/>
    </source>
</evidence>
<dbReference type="SUPFAM" id="SSF49764">
    <property type="entry name" value="HSP20-like chaperones"/>
    <property type="match status" value="1"/>
</dbReference>
<protein>
    <recommendedName>
        <fullName evidence="2">SHSP domain-containing protein</fullName>
    </recommendedName>
</protein>
<gene>
    <name evidence="3" type="ORF">NYM_LOCUS11007</name>
</gene>
<dbReference type="InterPro" id="IPR002068">
    <property type="entry name" value="A-crystallin/Hsp20_dom"/>
</dbReference>
<reference evidence="3" key="1">
    <citation type="submission" date="2019-09" db="EMBL/GenBank/DDBJ databases">
        <authorList>
            <person name="Zhang L."/>
        </authorList>
    </citation>
    <scope>NUCLEOTIDE SEQUENCE</scope>
</reference>
<dbReference type="Gramene" id="NC14G0261090.1">
    <property type="protein sequence ID" value="NC14G0261090.1:cds"/>
    <property type="gene ID" value="NC14G0261090"/>
</dbReference>
<dbReference type="Gene3D" id="2.60.40.790">
    <property type="match status" value="1"/>
</dbReference>
<evidence type="ECO:0000313" key="3">
    <source>
        <dbReference type="EMBL" id="VVV89312.1"/>
    </source>
</evidence>
<accession>A0A5K0ZIW0</accession>
<dbReference type="InterPro" id="IPR031107">
    <property type="entry name" value="Small_HSP"/>
</dbReference>
<dbReference type="Pfam" id="PF00011">
    <property type="entry name" value="HSP20"/>
    <property type="match status" value="1"/>
</dbReference>
<organism evidence="3">
    <name type="scientific">Nymphaea colorata</name>
    <name type="common">pocket water lily</name>
    <dbReference type="NCBI Taxonomy" id="210225"/>
    <lineage>
        <taxon>Eukaryota</taxon>
        <taxon>Viridiplantae</taxon>
        <taxon>Streptophyta</taxon>
        <taxon>Embryophyta</taxon>
        <taxon>Tracheophyta</taxon>
        <taxon>Spermatophyta</taxon>
        <taxon>Magnoliopsida</taxon>
        <taxon>Nymphaeales</taxon>
        <taxon>Nymphaeaceae</taxon>
        <taxon>Nymphaea</taxon>
    </lineage>
</organism>
<dbReference type="AlphaFoldDB" id="A0A5K0ZIW0"/>
<feature type="domain" description="SHSP" evidence="2">
    <location>
        <begin position="31"/>
        <end position="110"/>
    </location>
</feature>
<proteinExistence type="predicted"/>
<dbReference type="EMBL" id="LR721779">
    <property type="protein sequence ID" value="VVV89312.1"/>
    <property type="molecule type" value="Genomic_DNA"/>
</dbReference>
<evidence type="ECO:0000259" key="2">
    <source>
        <dbReference type="Pfam" id="PF00011"/>
    </source>
</evidence>